<dbReference type="InterPro" id="IPR010287">
    <property type="entry name" value="DUF892_YciF-like"/>
</dbReference>
<evidence type="ECO:0000313" key="2">
    <source>
        <dbReference type="Proteomes" id="UP000001225"/>
    </source>
</evidence>
<name>A9I321_BORPD</name>
<accession>A9I321</accession>
<dbReference type="InterPro" id="IPR009078">
    <property type="entry name" value="Ferritin-like_SF"/>
</dbReference>
<dbReference type="Gene3D" id="1.20.1260.10">
    <property type="match status" value="1"/>
</dbReference>
<evidence type="ECO:0000313" key="1">
    <source>
        <dbReference type="EMBL" id="CAP44121.1"/>
    </source>
</evidence>
<gene>
    <name evidence="1" type="ordered locus">Bpet3778</name>
</gene>
<dbReference type="KEGG" id="bpt:Bpet3778"/>
<dbReference type="STRING" id="94624.Bpet3778"/>
<dbReference type="AlphaFoldDB" id="A9I321"/>
<dbReference type="SUPFAM" id="SSF47240">
    <property type="entry name" value="Ferritin-like"/>
    <property type="match status" value="1"/>
</dbReference>
<dbReference type="EMBL" id="AM902716">
    <property type="protein sequence ID" value="CAP44121.1"/>
    <property type="molecule type" value="Genomic_DNA"/>
</dbReference>
<dbReference type="Pfam" id="PF05974">
    <property type="entry name" value="DUF892"/>
    <property type="match status" value="1"/>
</dbReference>
<dbReference type="Proteomes" id="UP000001225">
    <property type="component" value="Chromosome"/>
</dbReference>
<dbReference type="InterPro" id="IPR012347">
    <property type="entry name" value="Ferritin-like"/>
</dbReference>
<reference evidence="1 2" key="1">
    <citation type="journal article" date="2008" name="BMC Genomics">
        <title>The missing link: Bordetella petrii is endowed with both the metabolic versatility of environmental bacteria and virulence traits of pathogenic Bordetellae.</title>
        <authorList>
            <person name="Gross R."/>
            <person name="Guzman C.A."/>
            <person name="Sebaihia M."/>
            <person name="Martins Dos Santos V.A."/>
            <person name="Pieper D.H."/>
            <person name="Koebnik R."/>
            <person name="Lechner M."/>
            <person name="Bartels D."/>
            <person name="Buhrmester J."/>
            <person name="Choudhuri J.V."/>
            <person name="Ebensen T."/>
            <person name="Gaigalat L."/>
            <person name="Herrmann S."/>
            <person name="Khachane A.N."/>
            <person name="Larisch C."/>
            <person name="Link S."/>
            <person name="Linke B."/>
            <person name="Meyer F."/>
            <person name="Mormann S."/>
            <person name="Nakunst D."/>
            <person name="Rueckert C."/>
            <person name="Schneiker-Bekel S."/>
            <person name="Schulze K."/>
            <person name="Vorhoelter F.J."/>
            <person name="Yevsa T."/>
            <person name="Engle J.T."/>
            <person name="Goldman W.E."/>
            <person name="Puehler A."/>
            <person name="Goebel U.B."/>
            <person name="Goesmann A."/>
            <person name="Bloecker H."/>
            <person name="Kaiser O."/>
            <person name="Martinez-Arias R."/>
        </authorList>
    </citation>
    <scope>NUCLEOTIDE SEQUENCE [LARGE SCALE GENOMIC DNA]</scope>
    <source>
        <strain evidence="2">ATCC BAA-461 / DSM 12804 / CCUG 43448 / CIP 107267 / Se-1111R</strain>
    </source>
</reference>
<organism evidence="1 2">
    <name type="scientific">Bordetella petrii (strain ATCC BAA-461 / DSM 12804 / CCUG 43448 / CIP 107267 / Se-1111R)</name>
    <dbReference type="NCBI Taxonomy" id="340100"/>
    <lineage>
        <taxon>Bacteria</taxon>
        <taxon>Pseudomonadati</taxon>
        <taxon>Pseudomonadota</taxon>
        <taxon>Betaproteobacteria</taxon>
        <taxon>Burkholderiales</taxon>
        <taxon>Alcaligenaceae</taxon>
        <taxon>Bordetella</taxon>
    </lineage>
</organism>
<proteinExistence type="predicted"/>
<sequence length="71" mass="7897">MASYTFEHMEIASYKSLIAAAELAGDAETKRVCEAILPQEEAIAEWLSERIATITQQFVRRDAAPDTTAKH</sequence>
<keyword evidence="2" id="KW-1185">Reference proteome</keyword>
<protein>
    <submittedName>
        <fullName evidence="1">Uncharacterized protein</fullName>
    </submittedName>
</protein>
<dbReference type="eggNOG" id="COG3685">
    <property type="taxonomic scope" value="Bacteria"/>
</dbReference>